<evidence type="ECO:0000313" key="3">
    <source>
        <dbReference type="Proteomes" id="UP000026915"/>
    </source>
</evidence>
<proteinExistence type="predicted"/>
<feature type="compositionally biased region" description="Basic residues" evidence="1">
    <location>
        <begin position="162"/>
        <end position="179"/>
    </location>
</feature>
<feature type="compositionally biased region" description="Basic and acidic residues" evidence="1">
    <location>
        <begin position="1"/>
        <end position="10"/>
    </location>
</feature>
<dbReference type="InParanoid" id="S1SI13"/>
<name>S1SI13_THECC</name>
<dbReference type="AlphaFoldDB" id="S1SI13"/>
<reference evidence="2 3" key="1">
    <citation type="journal article" date="2013" name="Genome Biol.">
        <title>The genome sequence of the most widely cultivated cacao type and its use to identify candidate genes regulating pod color.</title>
        <authorList>
            <person name="Motamayor J.C."/>
            <person name="Mockaitis K."/>
            <person name="Schmutz J."/>
            <person name="Haiminen N."/>
            <person name="Iii D.L."/>
            <person name="Cornejo O."/>
            <person name="Findley S.D."/>
            <person name="Zheng P."/>
            <person name="Utro F."/>
            <person name="Royaert S."/>
            <person name="Saski C."/>
            <person name="Jenkins J."/>
            <person name="Podicheti R."/>
            <person name="Zhao M."/>
            <person name="Scheffler B.E."/>
            <person name="Stack J.C."/>
            <person name="Feltus F.A."/>
            <person name="Mustiga G.M."/>
            <person name="Amores F."/>
            <person name="Phillips W."/>
            <person name="Marelli J.P."/>
            <person name="May G.D."/>
            <person name="Shapiro H."/>
            <person name="Ma J."/>
            <person name="Bustamante C.D."/>
            <person name="Schnell R.J."/>
            <person name="Main D."/>
            <person name="Gilbert D."/>
            <person name="Parida L."/>
            <person name="Kuhn D.N."/>
        </authorList>
    </citation>
    <scope>NUCLEOTIDE SEQUENCE [LARGE SCALE GENOMIC DNA]</scope>
    <source>
        <strain evidence="3">cv. Matina 1-6</strain>
    </source>
</reference>
<feature type="compositionally biased region" description="Basic and acidic residues" evidence="1">
    <location>
        <begin position="48"/>
        <end position="68"/>
    </location>
</feature>
<accession>S1SI13</accession>
<evidence type="ECO:0000313" key="2">
    <source>
        <dbReference type="EMBL" id="EOY20292.1"/>
    </source>
</evidence>
<keyword evidence="3" id="KW-1185">Reference proteome</keyword>
<dbReference type="Gramene" id="EOY20292">
    <property type="protein sequence ID" value="EOY20292"/>
    <property type="gene ID" value="TCM_045746"/>
</dbReference>
<feature type="compositionally biased region" description="Polar residues" evidence="1">
    <location>
        <begin position="224"/>
        <end position="234"/>
    </location>
</feature>
<feature type="compositionally biased region" description="Polar residues" evidence="1">
    <location>
        <begin position="21"/>
        <end position="30"/>
    </location>
</feature>
<dbReference type="HOGENOM" id="CLU_103549_0_0_1"/>
<organism evidence="2 3">
    <name type="scientific">Theobroma cacao</name>
    <name type="common">Cacao</name>
    <name type="synonym">Cocoa</name>
    <dbReference type="NCBI Taxonomy" id="3641"/>
    <lineage>
        <taxon>Eukaryota</taxon>
        <taxon>Viridiplantae</taxon>
        <taxon>Streptophyta</taxon>
        <taxon>Embryophyta</taxon>
        <taxon>Tracheophyta</taxon>
        <taxon>Spermatophyta</taxon>
        <taxon>Magnoliopsida</taxon>
        <taxon>eudicotyledons</taxon>
        <taxon>Gunneridae</taxon>
        <taxon>Pentapetalae</taxon>
        <taxon>rosids</taxon>
        <taxon>malvids</taxon>
        <taxon>Malvales</taxon>
        <taxon>Malvaceae</taxon>
        <taxon>Byttnerioideae</taxon>
        <taxon>Theobroma</taxon>
    </lineage>
</organism>
<sequence>MLSSHEKGKSTTEPIVEDTLATPSPASTGQAAEGPAFHAESFVGLVPQDKDAEPMIDPKVELDKEKGSNKGTEVLGSLDGTSPPIQDPQPEPQPSPSPSEEVSIMGLFHQMVHEEQVEKEAAKVKTQQVTSAPTHTTKKQTKKEKEKAIATPQAKSKPPGKGIKRMATKTKFLKRRKSSRITEKARPATISSPQEPLEVFDKSSPEQSPPKPSLEPLNVFYGTDESTLSASSED</sequence>
<feature type="region of interest" description="Disordered" evidence="1">
    <location>
        <begin position="1"/>
        <end position="102"/>
    </location>
</feature>
<protein>
    <submittedName>
        <fullName evidence="2">Uncharacterized protein</fullName>
    </submittedName>
</protein>
<dbReference type="Proteomes" id="UP000026915">
    <property type="component" value="Unassembled WGS sequence"/>
</dbReference>
<evidence type="ECO:0000256" key="1">
    <source>
        <dbReference type="SAM" id="MobiDB-lite"/>
    </source>
</evidence>
<feature type="compositionally biased region" description="Pro residues" evidence="1">
    <location>
        <begin position="85"/>
        <end position="97"/>
    </location>
</feature>
<gene>
    <name evidence="2" type="ORF">TCM_045746</name>
</gene>
<feature type="region of interest" description="Disordered" evidence="1">
    <location>
        <begin position="117"/>
        <end position="234"/>
    </location>
</feature>
<dbReference type="EMBL" id="KE133014">
    <property type="protein sequence ID" value="EOY20292.1"/>
    <property type="molecule type" value="Genomic_DNA"/>
</dbReference>